<evidence type="ECO:0000313" key="26">
    <source>
        <dbReference type="Proteomes" id="UP000657918"/>
    </source>
</evidence>
<proteinExistence type="inferred from homology"/>
<dbReference type="InterPro" id="IPR021720">
    <property type="entry name" value="Malectin_dom"/>
</dbReference>
<dbReference type="FunFam" id="3.10.20.10:FF:000001">
    <property type="entry name" value="60S ribosomal protein L18a"/>
    <property type="match status" value="1"/>
</dbReference>
<dbReference type="Proteomes" id="UP000657918">
    <property type="component" value="Chromosome 11"/>
</dbReference>
<keyword evidence="5" id="KW-0597">Phosphoprotein</keyword>
<evidence type="ECO:0000256" key="1">
    <source>
        <dbReference type="ARBA" id="ARBA00004479"/>
    </source>
</evidence>
<evidence type="ECO:0000256" key="22">
    <source>
        <dbReference type="SAM" id="MobiDB-lite"/>
    </source>
</evidence>
<keyword evidence="9" id="KW-0732">Signal</keyword>
<dbReference type="GO" id="GO:1990904">
    <property type="term" value="C:ribonucleoprotein complex"/>
    <property type="evidence" value="ECO:0007669"/>
    <property type="project" value="UniProtKB-KW"/>
</dbReference>
<evidence type="ECO:0000256" key="19">
    <source>
        <dbReference type="ARBA" id="ARBA00023274"/>
    </source>
</evidence>
<dbReference type="InterPro" id="IPR001245">
    <property type="entry name" value="Ser-Thr/Tyr_kinase_cat_dom"/>
</dbReference>
<dbReference type="Gene3D" id="2.60.120.430">
    <property type="entry name" value="Galactose-binding lectin"/>
    <property type="match status" value="1"/>
</dbReference>
<keyword evidence="13" id="KW-0067">ATP-binding</keyword>
<dbReference type="PROSITE" id="PS50011">
    <property type="entry name" value="PROTEIN_KINASE_DOM"/>
    <property type="match status" value="1"/>
</dbReference>
<evidence type="ECO:0000256" key="15">
    <source>
        <dbReference type="ARBA" id="ARBA00022989"/>
    </source>
</evidence>
<dbReference type="FunFam" id="1.10.510.10:FF:001023">
    <property type="entry name" value="Os07g0541700 protein"/>
    <property type="match status" value="1"/>
</dbReference>
<dbReference type="Pfam" id="PF00560">
    <property type="entry name" value="LRR_1"/>
    <property type="match status" value="2"/>
</dbReference>
<evidence type="ECO:0000313" key="25">
    <source>
        <dbReference type="EMBL" id="KAF9672489.1"/>
    </source>
</evidence>
<evidence type="ECO:0000256" key="3">
    <source>
        <dbReference type="ARBA" id="ARBA00012513"/>
    </source>
</evidence>
<feature type="domain" description="Protein kinase" evidence="24">
    <location>
        <begin position="654"/>
        <end position="1002"/>
    </location>
</feature>
<organism evidence="25 26">
    <name type="scientific">Salix dunnii</name>
    <dbReference type="NCBI Taxonomy" id="1413687"/>
    <lineage>
        <taxon>Eukaryota</taxon>
        <taxon>Viridiplantae</taxon>
        <taxon>Streptophyta</taxon>
        <taxon>Embryophyta</taxon>
        <taxon>Tracheophyta</taxon>
        <taxon>Spermatophyta</taxon>
        <taxon>Magnoliopsida</taxon>
        <taxon>eudicotyledons</taxon>
        <taxon>Gunneridae</taxon>
        <taxon>Pentapetalae</taxon>
        <taxon>rosids</taxon>
        <taxon>fabids</taxon>
        <taxon>Malpighiales</taxon>
        <taxon>Salicaceae</taxon>
        <taxon>Saliceae</taxon>
        <taxon>Salix</taxon>
    </lineage>
</organism>
<evidence type="ECO:0000256" key="8">
    <source>
        <dbReference type="ARBA" id="ARBA00022692"/>
    </source>
</evidence>
<dbReference type="FunFam" id="3.80.10.10:FF:000452">
    <property type="entry name" value="Probable LRR receptor-like serine/threonine-protein kinase RFK1"/>
    <property type="match status" value="1"/>
</dbReference>
<dbReference type="Pfam" id="PF07714">
    <property type="entry name" value="PK_Tyr_Ser-Thr"/>
    <property type="match status" value="1"/>
</dbReference>
<evidence type="ECO:0000256" key="17">
    <source>
        <dbReference type="ARBA" id="ARBA00023170"/>
    </source>
</evidence>
<dbReference type="GO" id="GO:0005840">
    <property type="term" value="C:ribosome"/>
    <property type="evidence" value="ECO:0007669"/>
    <property type="project" value="UniProtKB-KW"/>
</dbReference>
<dbReference type="SUPFAM" id="SSF160374">
    <property type="entry name" value="RplX-like"/>
    <property type="match status" value="1"/>
</dbReference>
<dbReference type="SUPFAM" id="SSF52058">
    <property type="entry name" value="L domain-like"/>
    <property type="match status" value="1"/>
</dbReference>
<comment type="catalytic activity">
    <reaction evidence="20">
        <text>L-threonyl-[protein] + ATP = O-phospho-L-threonyl-[protein] + ADP + H(+)</text>
        <dbReference type="Rhea" id="RHEA:46608"/>
        <dbReference type="Rhea" id="RHEA-COMP:11060"/>
        <dbReference type="Rhea" id="RHEA-COMP:11605"/>
        <dbReference type="ChEBI" id="CHEBI:15378"/>
        <dbReference type="ChEBI" id="CHEBI:30013"/>
        <dbReference type="ChEBI" id="CHEBI:30616"/>
        <dbReference type="ChEBI" id="CHEBI:61977"/>
        <dbReference type="ChEBI" id="CHEBI:456216"/>
        <dbReference type="EC" id="2.7.11.1"/>
    </reaction>
</comment>
<evidence type="ECO:0000256" key="4">
    <source>
        <dbReference type="ARBA" id="ARBA00022527"/>
    </source>
</evidence>
<feature type="compositionally biased region" description="Polar residues" evidence="22">
    <location>
        <begin position="993"/>
        <end position="1005"/>
    </location>
</feature>
<dbReference type="FunFam" id="3.10.20.10:FF:000002">
    <property type="entry name" value="60S ribosomal protein L18a"/>
    <property type="match status" value="1"/>
</dbReference>
<evidence type="ECO:0000256" key="7">
    <source>
        <dbReference type="ARBA" id="ARBA00022679"/>
    </source>
</evidence>
<dbReference type="SMART" id="SM00220">
    <property type="entry name" value="S_TKc"/>
    <property type="match status" value="1"/>
</dbReference>
<comment type="subcellular location">
    <subcellularLocation>
        <location evidence="1">Membrane</location>
        <topology evidence="1">Single-pass type I membrane protein</topology>
    </subcellularLocation>
</comment>
<evidence type="ECO:0000256" key="10">
    <source>
        <dbReference type="ARBA" id="ARBA00022737"/>
    </source>
</evidence>
<sequence>MVNFRFHQYQVVGRALPTESDEHPKIYRMKLWATNEVRAKSKFWYFLRKLKKVKKSNGQVLAINEIFEKNPTKIKNYGIWLRYQSRTGYHNMYKEYRDTTLNGAVEQMYTEMASRHRVRFPCIQIIKTATIPAKLCKRESTKQFHNSKIKFPLVFKKVRPPSRKLKTTFKASRPNLLASCLGLLAFSEAKLVQEEVDALEEIARTLGSKYWKFNADTCQIESVGATQVPPKNAEQRIECECKNGNNNDCHVTRLELKKYNLPGVLPPHLVKLPHLQVVSIYLTMLHFKCSDFAYNYLNGTIPREWASMQLTSISLLVNRLSGEIPKELGNITTLTSLEANQISGIIPPDLGKLINLQTLRINDNNFSGTIPIFIQNWKKLERFYTHGGMPICRRISDINGPTQGFPMLKNMTGMIRLILRSCNILGELPAYLWTMKSLELLDVSFNKLVGKIPASISADRLRFIFLTRNLLSGDISDSILKDGSNVDLSYNNFSLQSPDQPGEFFLARRLSAALNVNSNCLHVNSGGKDITIRENKTTLSYEGDGQVEGGAAKYFVNDQSFWGFSSTGDFMDDHDYQNTRYTVSLQSSTIPELYLTARISPISLTYFHYCLKNGIYTVNLHFAEIQFTNDHTYNSLGRRIFNIYVQEILVWKDFNIEDEVGSAEKPSVKQILNVNVTNNMLEIRFYFAGKGTTRIPGRGVYGPIISAISVFSDLKVCSSGKKKGTVYVVVGAVGASCLVAIILGALWWKGNLPGKLRRKKDVKGLDFPKGTFSLKQIRAATNDFDASNKIGEGGFGPVYKLNLDWATRLKICIGIARGLAFLHEESRLKIVHRDIKGTNVLLDENMNPKISDFGLARLDEEEKSHISTRVAGTMLVTTCFNKSCDFFVLLFNFQITSSQACHLQQSESFMELVDETLGSEVNIKEAETMVKVALLCTNASPTHRPTMSEVVSMLEGRMAIPDTLPEPSSYTEDLRFKAMRDLRQHEQSHRFSESQTQKSTIVQTFSSSSISENNSYEISLEQKL</sequence>
<dbReference type="SUPFAM" id="SSF56112">
    <property type="entry name" value="Protein kinase-like (PK-like)"/>
    <property type="match status" value="1"/>
</dbReference>
<evidence type="ECO:0000256" key="21">
    <source>
        <dbReference type="ARBA" id="ARBA00048679"/>
    </source>
</evidence>
<evidence type="ECO:0000256" key="5">
    <source>
        <dbReference type="ARBA" id="ARBA00022553"/>
    </source>
</evidence>
<dbReference type="InterPro" id="IPR051824">
    <property type="entry name" value="LRR_Rcpt-Like_S/T_Kinase"/>
</dbReference>
<name>A0A835JQ25_9ROSI</name>
<keyword evidence="11" id="KW-0547">Nucleotide-binding</keyword>
<dbReference type="GO" id="GO:0006412">
    <property type="term" value="P:translation"/>
    <property type="evidence" value="ECO:0007669"/>
    <property type="project" value="InterPro"/>
</dbReference>
<dbReference type="InterPro" id="IPR001611">
    <property type="entry name" value="Leu-rich_rpt"/>
</dbReference>
<keyword evidence="19" id="KW-0687">Ribonucleoprotein</keyword>
<dbReference type="InterPro" id="IPR023573">
    <property type="entry name" value="Ribosomal_eL20_dom"/>
</dbReference>
<evidence type="ECO:0000256" key="12">
    <source>
        <dbReference type="ARBA" id="ARBA00022777"/>
    </source>
</evidence>
<evidence type="ECO:0000256" key="2">
    <source>
        <dbReference type="ARBA" id="ARBA00009362"/>
    </source>
</evidence>
<keyword evidence="12" id="KW-0418">Kinase</keyword>
<keyword evidence="18" id="KW-0325">Glycoprotein</keyword>
<dbReference type="InterPro" id="IPR008271">
    <property type="entry name" value="Ser/Thr_kinase_AS"/>
</dbReference>
<dbReference type="Pfam" id="PF01775">
    <property type="entry name" value="Ribosomal_L18A"/>
    <property type="match status" value="1"/>
</dbReference>
<dbReference type="AlphaFoldDB" id="A0A835JQ25"/>
<dbReference type="GO" id="GO:0005524">
    <property type="term" value="F:ATP binding"/>
    <property type="evidence" value="ECO:0007669"/>
    <property type="project" value="UniProtKB-KW"/>
</dbReference>
<dbReference type="Pfam" id="PF11721">
    <property type="entry name" value="Malectin"/>
    <property type="match status" value="1"/>
</dbReference>
<keyword evidence="6" id="KW-0433">Leucine-rich repeat</keyword>
<keyword evidence="15 23" id="KW-1133">Transmembrane helix</keyword>
<evidence type="ECO:0000256" key="14">
    <source>
        <dbReference type="ARBA" id="ARBA00022980"/>
    </source>
</evidence>
<evidence type="ECO:0000256" key="23">
    <source>
        <dbReference type="SAM" id="Phobius"/>
    </source>
</evidence>
<dbReference type="HAMAP" id="MF_00273">
    <property type="entry name" value="Ribosomal_eL20"/>
    <property type="match status" value="1"/>
</dbReference>
<evidence type="ECO:0000259" key="24">
    <source>
        <dbReference type="PROSITE" id="PS50011"/>
    </source>
</evidence>
<dbReference type="Gene3D" id="1.10.510.10">
    <property type="entry name" value="Transferase(Phosphotransferase) domain 1"/>
    <property type="match status" value="2"/>
</dbReference>
<keyword evidence="14" id="KW-0689">Ribosomal protein</keyword>
<dbReference type="GO" id="GO:0003735">
    <property type="term" value="F:structural constituent of ribosome"/>
    <property type="evidence" value="ECO:0007669"/>
    <property type="project" value="InterPro"/>
</dbReference>
<evidence type="ECO:0000256" key="18">
    <source>
        <dbReference type="ARBA" id="ARBA00023180"/>
    </source>
</evidence>
<comment type="caution">
    <text evidence="25">The sequence shown here is derived from an EMBL/GenBank/DDBJ whole genome shotgun (WGS) entry which is preliminary data.</text>
</comment>
<dbReference type="InterPro" id="IPR032675">
    <property type="entry name" value="LRR_dom_sf"/>
</dbReference>
<accession>A0A835JQ25</accession>
<evidence type="ECO:0000256" key="16">
    <source>
        <dbReference type="ARBA" id="ARBA00023136"/>
    </source>
</evidence>
<evidence type="ECO:0000256" key="20">
    <source>
        <dbReference type="ARBA" id="ARBA00047899"/>
    </source>
</evidence>
<dbReference type="PANTHER" id="PTHR48006:SF72">
    <property type="entry name" value="LRR RECEPTOR-LIKE SERINE_THREONINE-PROTEIN KINASE RFK1-RELATED"/>
    <property type="match status" value="1"/>
</dbReference>
<dbReference type="OrthoDB" id="1867350at2759"/>
<dbReference type="GO" id="GO:0016020">
    <property type="term" value="C:membrane"/>
    <property type="evidence" value="ECO:0007669"/>
    <property type="project" value="UniProtKB-SubCell"/>
</dbReference>
<evidence type="ECO:0000256" key="13">
    <source>
        <dbReference type="ARBA" id="ARBA00022840"/>
    </source>
</evidence>
<keyword evidence="16 23" id="KW-0472">Membrane</keyword>
<feature type="region of interest" description="Disordered" evidence="22">
    <location>
        <begin position="985"/>
        <end position="1006"/>
    </location>
</feature>
<dbReference type="EMBL" id="JADGMS010000011">
    <property type="protein sequence ID" value="KAF9672489.1"/>
    <property type="molecule type" value="Genomic_DNA"/>
</dbReference>
<dbReference type="Gene3D" id="3.10.20.10">
    <property type="match status" value="2"/>
</dbReference>
<keyword evidence="26" id="KW-1185">Reference proteome</keyword>
<dbReference type="Gene3D" id="3.80.10.10">
    <property type="entry name" value="Ribonuclease Inhibitor"/>
    <property type="match status" value="2"/>
</dbReference>
<evidence type="ECO:0000256" key="11">
    <source>
        <dbReference type="ARBA" id="ARBA00022741"/>
    </source>
</evidence>
<protein>
    <recommendedName>
        <fullName evidence="3">non-specific serine/threonine protein kinase</fullName>
        <ecNumber evidence="3">2.7.11.1</ecNumber>
    </recommendedName>
</protein>
<comment type="catalytic activity">
    <reaction evidence="21">
        <text>L-seryl-[protein] + ATP = O-phospho-L-seryl-[protein] + ADP + H(+)</text>
        <dbReference type="Rhea" id="RHEA:17989"/>
        <dbReference type="Rhea" id="RHEA-COMP:9863"/>
        <dbReference type="Rhea" id="RHEA-COMP:11604"/>
        <dbReference type="ChEBI" id="CHEBI:15378"/>
        <dbReference type="ChEBI" id="CHEBI:29999"/>
        <dbReference type="ChEBI" id="CHEBI:30616"/>
        <dbReference type="ChEBI" id="CHEBI:83421"/>
        <dbReference type="ChEBI" id="CHEBI:456216"/>
        <dbReference type="EC" id="2.7.11.1"/>
    </reaction>
</comment>
<dbReference type="InterPro" id="IPR011009">
    <property type="entry name" value="Kinase-like_dom_sf"/>
</dbReference>
<feature type="transmembrane region" description="Helical" evidence="23">
    <location>
        <begin position="726"/>
        <end position="748"/>
    </location>
</feature>
<keyword evidence="17" id="KW-0675">Receptor</keyword>
<gene>
    <name evidence="25" type="ORF">SADUNF_Sadunf11G0047500</name>
</gene>
<keyword evidence="10" id="KW-0677">Repeat</keyword>
<dbReference type="InterPro" id="IPR000719">
    <property type="entry name" value="Prot_kinase_dom"/>
</dbReference>
<comment type="similarity">
    <text evidence="2">Belongs to the eukaryotic ribosomal protein eL20 family.</text>
</comment>
<keyword evidence="8 23" id="KW-0812">Transmembrane</keyword>
<dbReference type="InterPro" id="IPR028877">
    <property type="entry name" value="Ribosomal_eL20"/>
</dbReference>
<dbReference type="EC" id="2.7.11.1" evidence="3"/>
<evidence type="ECO:0000256" key="6">
    <source>
        <dbReference type="ARBA" id="ARBA00022614"/>
    </source>
</evidence>
<reference evidence="25 26" key="1">
    <citation type="submission" date="2020-10" db="EMBL/GenBank/DDBJ databases">
        <title>Plant Genome Project.</title>
        <authorList>
            <person name="Zhang R.-G."/>
        </authorList>
    </citation>
    <scope>NUCLEOTIDE SEQUENCE [LARGE SCALE GENOMIC DNA]</scope>
    <source>
        <strain evidence="25">FAFU-HL-1</strain>
        <tissue evidence="25">Leaf</tissue>
    </source>
</reference>
<dbReference type="PROSITE" id="PS00108">
    <property type="entry name" value="PROTEIN_KINASE_ST"/>
    <property type="match status" value="1"/>
</dbReference>
<dbReference type="FunFam" id="2.60.120.430:FF:000004">
    <property type="entry name" value="Putative leucine-rich repeat receptor-like serine/threonine-protein kinase"/>
    <property type="match status" value="1"/>
</dbReference>
<dbReference type="GO" id="GO:0004674">
    <property type="term" value="F:protein serine/threonine kinase activity"/>
    <property type="evidence" value="ECO:0007669"/>
    <property type="project" value="UniProtKB-KW"/>
</dbReference>
<keyword evidence="4" id="KW-0723">Serine/threonine-protein kinase</keyword>
<keyword evidence="7" id="KW-0808">Transferase</keyword>
<evidence type="ECO:0000256" key="9">
    <source>
        <dbReference type="ARBA" id="ARBA00022729"/>
    </source>
</evidence>
<dbReference type="PANTHER" id="PTHR48006">
    <property type="entry name" value="LEUCINE-RICH REPEAT-CONTAINING PROTEIN DDB_G0281931-RELATED"/>
    <property type="match status" value="1"/>
</dbReference>